<name>A0A0B6ZHY3_9EUPU</name>
<gene>
    <name evidence="1" type="primary">ORF64520</name>
    <name evidence="2" type="synonym">ORF64522</name>
</gene>
<sequence length="62" mass="7487">MNRSQKLMLRSDERSQLENKRHRSLGSDFCLFWPSHSDGNETPFSRLRSLCYYISFYRVQLV</sequence>
<dbReference type="AlphaFoldDB" id="A0A0B6ZHY3"/>
<evidence type="ECO:0000313" key="1">
    <source>
        <dbReference type="EMBL" id="CEK67952.1"/>
    </source>
</evidence>
<organism evidence="1">
    <name type="scientific">Arion vulgaris</name>
    <dbReference type="NCBI Taxonomy" id="1028688"/>
    <lineage>
        <taxon>Eukaryota</taxon>
        <taxon>Metazoa</taxon>
        <taxon>Spiralia</taxon>
        <taxon>Lophotrochozoa</taxon>
        <taxon>Mollusca</taxon>
        <taxon>Gastropoda</taxon>
        <taxon>Heterobranchia</taxon>
        <taxon>Euthyneura</taxon>
        <taxon>Panpulmonata</taxon>
        <taxon>Eupulmonata</taxon>
        <taxon>Stylommatophora</taxon>
        <taxon>Helicina</taxon>
        <taxon>Arionoidea</taxon>
        <taxon>Arionidae</taxon>
        <taxon>Arion</taxon>
    </lineage>
</organism>
<protein>
    <submittedName>
        <fullName evidence="1">Uncharacterized protein</fullName>
    </submittedName>
</protein>
<evidence type="ECO:0000313" key="2">
    <source>
        <dbReference type="EMBL" id="CEK67953.1"/>
    </source>
</evidence>
<reference evidence="1" key="1">
    <citation type="submission" date="2014-12" db="EMBL/GenBank/DDBJ databases">
        <title>Insight into the proteome of Arion vulgaris.</title>
        <authorList>
            <person name="Aradska J."/>
            <person name="Bulat T."/>
            <person name="Smidak R."/>
            <person name="Sarate P."/>
            <person name="Gangsoo J."/>
            <person name="Sialana F."/>
            <person name="Bilban M."/>
            <person name="Lubec G."/>
        </authorList>
    </citation>
    <scope>NUCLEOTIDE SEQUENCE</scope>
    <source>
        <tissue evidence="1">Skin</tissue>
    </source>
</reference>
<accession>A0A0B6ZHY3</accession>
<proteinExistence type="predicted"/>
<dbReference type="EMBL" id="HACG01021088">
    <property type="protein sequence ID" value="CEK67953.1"/>
    <property type="molecule type" value="Transcribed_RNA"/>
</dbReference>
<dbReference type="EMBL" id="HACG01021087">
    <property type="protein sequence ID" value="CEK67952.1"/>
    <property type="molecule type" value="Transcribed_RNA"/>
</dbReference>